<dbReference type="Gene3D" id="1.20.1260.20">
    <property type="entry name" value="PPE superfamily"/>
    <property type="match status" value="1"/>
</dbReference>
<comment type="similarity">
    <text evidence="1">Belongs to the mycobacterial PPE family.</text>
</comment>
<dbReference type="EMBL" id="CP065047">
    <property type="protein sequence ID" value="QPI36903.1"/>
    <property type="molecule type" value="Genomic_DNA"/>
</dbReference>
<dbReference type="GO" id="GO:0052572">
    <property type="term" value="P:response to host immune response"/>
    <property type="evidence" value="ECO:0007669"/>
    <property type="project" value="TreeGrafter"/>
</dbReference>
<proteinExistence type="inferred from homology"/>
<dbReference type="PANTHER" id="PTHR46766">
    <property type="entry name" value="GLUTAMINE-RICH PROTEIN 2"/>
    <property type="match status" value="1"/>
</dbReference>
<dbReference type="InterPro" id="IPR000030">
    <property type="entry name" value="PPE_dom"/>
</dbReference>
<reference evidence="5" key="3">
    <citation type="submission" date="2020-11" db="EMBL/GenBank/DDBJ databases">
        <title>Intraspecies plasmid and genomic variation of Mycobacterium kubicae revealed by the complete genome sequences of two clinical isolates.</title>
        <authorList>
            <person name="Hendrix J.R."/>
            <person name="Epperson L.E."/>
            <person name="Honda J.R."/>
            <person name="Strong M."/>
        </authorList>
    </citation>
    <scope>NUCLEOTIDE SEQUENCE</scope>
    <source>
        <strain evidence="5">JCM 13573</strain>
    </source>
</reference>
<dbReference type="RefSeq" id="WP_068021901.1">
    <property type="nucleotide sequence ID" value="NZ_BLKU01000005.1"/>
</dbReference>
<sequence length="397" mass="38242">MSFAGFPPEINSALMYAGAGAGPLMAAATAWSNLASELSTTAAQYESIITSLTTEQWTGAGSTAAASAAQPYVAWLSNTAAAAEQAAAQATASAAAYEAAFTATVPPAVIAANRSLLAALVATNFLGINTPAIMATEAQYAEMWVQDVIAMTNYQASSAVAAVLEPLTPAAPTTNPGGAGAQAAAVSAAAAVQPAAGLGDIISGLQSELSNLGLGTSSIGTGLFNSLPVPVQDLLTGIDGFLGTPLIFNGIQQVGVTASWFMFAAIPNGIFAAHTIDANIAAAAEAAGAAAPAAVAAEGAAAGLASQVGAAGTAASLGEASLVGSLSVPASWSAAAPAAANVGTALAGSGWTVPEEAASSGVMGGMPGMAAAAKGAGASAGPRYGFKPTVMPKQVVV</sequence>
<dbReference type="InterPro" id="IPR022171">
    <property type="entry name" value="PPE_C"/>
</dbReference>
<organism evidence="5 7">
    <name type="scientific">Mycobacterium kubicae</name>
    <dbReference type="NCBI Taxonomy" id="120959"/>
    <lineage>
        <taxon>Bacteria</taxon>
        <taxon>Bacillati</taxon>
        <taxon>Actinomycetota</taxon>
        <taxon>Actinomycetes</taxon>
        <taxon>Mycobacteriales</taxon>
        <taxon>Mycobacteriaceae</taxon>
        <taxon>Mycobacterium</taxon>
        <taxon>Mycobacterium simiae complex</taxon>
    </lineage>
</organism>
<keyword evidence="6" id="KW-1185">Reference proteome</keyword>
<name>A0AAX1J5Z1_9MYCO</name>
<evidence type="ECO:0000259" key="2">
    <source>
        <dbReference type="Pfam" id="PF00823"/>
    </source>
</evidence>
<evidence type="ECO:0000313" key="7">
    <source>
        <dbReference type="Proteomes" id="UP000663583"/>
    </source>
</evidence>
<dbReference type="FunFam" id="1.20.1260.20:FF:000001">
    <property type="entry name" value="PPE family protein PPE41"/>
    <property type="match status" value="1"/>
</dbReference>
<gene>
    <name evidence="4" type="primary">PPE15_2</name>
    <name evidence="5" type="ORF">I2456_21030</name>
    <name evidence="4" type="ORF">MKUB_45640</name>
</gene>
<dbReference type="InterPro" id="IPR038332">
    <property type="entry name" value="PPE_sf"/>
</dbReference>
<evidence type="ECO:0000256" key="1">
    <source>
        <dbReference type="ARBA" id="ARBA00010652"/>
    </source>
</evidence>
<evidence type="ECO:0000259" key="3">
    <source>
        <dbReference type="Pfam" id="PF12484"/>
    </source>
</evidence>
<reference evidence="4 6" key="1">
    <citation type="journal article" date="2019" name="Emerg. Microbes Infect.">
        <title>Comprehensive subspecies identification of 175 nontuberculous mycobacteria species based on 7547 genomic profiles.</title>
        <authorList>
            <person name="Matsumoto Y."/>
            <person name="Kinjo T."/>
            <person name="Motooka D."/>
            <person name="Nabeya D."/>
            <person name="Jung N."/>
            <person name="Uechi K."/>
            <person name="Horii T."/>
            <person name="Iida T."/>
            <person name="Fujita J."/>
            <person name="Nakamura S."/>
        </authorList>
    </citation>
    <scope>NUCLEOTIDE SEQUENCE [LARGE SCALE GENOMIC DNA]</scope>
    <source>
        <strain evidence="4 6">JCM 13573</strain>
    </source>
</reference>
<accession>A0AAX1J5Z1</accession>
<dbReference type="SUPFAM" id="SSF140459">
    <property type="entry name" value="PE/PPE dimer-like"/>
    <property type="match status" value="1"/>
</dbReference>
<dbReference type="Pfam" id="PF12484">
    <property type="entry name" value="PPE-SVP"/>
    <property type="match status" value="1"/>
</dbReference>
<dbReference type="Proteomes" id="UP000663583">
    <property type="component" value="Chromosome"/>
</dbReference>
<dbReference type="KEGG" id="mku:I2456_21030"/>
<dbReference type="AlphaFoldDB" id="A0AAX1J5Z1"/>
<evidence type="ECO:0000313" key="5">
    <source>
        <dbReference type="EMBL" id="QPI36903.1"/>
    </source>
</evidence>
<dbReference type="EMBL" id="BLKU01000005">
    <property type="protein sequence ID" value="GFG67074.1"/>
    <property type="molecule type" value="Genomic_DNA"/>
</dbReference>
<dbReference type="Pfam" id="PF00823">
    <property type="entry name" value="PPE"/>
    <property type="match status" value="1"/>
</dbReference>
<reference evidence="4" key="2">
    <citation type="submission" date="2020-02" db="EMBL/GenBank/DDBJ databases">
        <authorList>
            <person name="Matsumoto Y."/>
            <person name="Kinjo T."/>
            <person name="Motooka D."/>
            <person name="Nabeya D."/>
            <person name="Jung N."/>
            <person name="Uechi K."/>
            <person name="Horii T."/>
            <person name="Iida T."/>
            <person name="Fujita J."/>
            <person name="Nakamura S."/>
        </authorList>
    </citation>
    <scope>NUCLEOTIDE SEQUENCE</scope>
    <source>
        <strain evidence="4">JCM 13573</strain>
    </source>
</reference>
<evidence type="ECO:0000313" key="6">
    <source>
        <dbReference type="Proteomes" id="UP000465306"/>
    </source>
</evidence>
<dbReference type="PANTHER" id="PTHR46766:SF1">
    <property type="entry name" value="GLUTAMINE-RICH PROTEIN 2"/>
    <property type="match status" value="1"/>
</dbReference>
<evidence type="ECO:0000313" key="4">
    <source>
        <dbReference type="EMBL" id="GFG67074.1"/>
    </source>
</evidence>
<feature type="domain" description="PPE family C-terminal" evidence="3">
    <location>
        <begin position="314"/>
        <end position="393"/>
    </location>
</feature>
<protein>
    <submittedName>
        <fullName evidence="4 5">PPE family protein</fullName>
    </submittedName>
</protein>
<dbReference type="Proteomes" id="UP000465306">
    <property type="component" value="Unassembled WGS sequence"/>
</dbReference>
<feature type="domain" description="PPE" evidence="2">
    <location>
        <begin position="3"/>
        <end position="162"/>
    </location>
</feature>